<dbReference type="Pfam" id="PF10065">
    <property type="entry name" value="DUF2303"/>
    <property type="match status" value="1"/>
</dbReference>
<evidence type="ECO:0000313" key="1">
    <source>
        <dbReference type="EMBL" id="SHK37256.1"/>
    </source>
</evidence>
<dbReference type="RefSeq" id="WP_064699385.1">
    <property type="nucleotide sequence ID" value="NZ_BDEO01000007.1"/>
</dbReference>
<dbReference type="Proteomes" id="UP000184248">
    <property type="component" value="Unassembled WGS sequence"/>
</dbReference>
<dbReference type="OrthoDB" id="5731347at2"/>
<evidence type="ECO:0000313" key="2">
    <source>
        <dbReference type="Proteomes" id="UP000184248"/>
    </source>
</evidence>
<reference evidence="2" key="1">
    <citation type="submission" date="2016-11" db="EMBL/GenBank/DDBJ databases">
        <authorList>
            <person name="Varghese N."/>
            <person name="Submissions S."/>
        </authorList>
    </citation>
    <scope>NUCLEOTIDE SEQUENCE [LARGE SCALE GENOMIC DNA]</scope>
    <source>
        <strain evidence="2">ALO Sharm</strain>
    </source>
</reference>
<dbReference type="AlphaFoldDB" id="A0A1M6RXP9"/>
<dbReference type="EMBL" id="FRAL01000002">
    <property type="protein sequence ID" value="SHK37256.1"/>
    <property type="molecule type" value="Genomic_DNA"/>
</dbReference>
<proteinExistence type="predicted"/>
<organism evidence="1 2">
    <name type="scientific">Halomonas caseinilytica</name>
    <dbReference type="NCBI Taxonomy" id="438744"/>
    <lineage>
        <taxon>Bacteria</taxon>
        <taxon>Pseudomonadati</taxon>
        <taxon>Pseudomonadota</taxon>
        <taxon>Gammaproteobacteria</taxon>
        <taxon>Oceanospirillales</taxon>
        <taxon>Halomonadaceae</taxon>
        <taxon>Halomonas</taxon>
    </lineage>
</organism>
<dbReference type="InterPro" id="IPR019276">
    <property type="entry name" value="DUF2303"/>
</dbReference>
<name>A0A1M6RXP9_9GAMM</name>
<protein>
    <submittedName>
        <fullName evidence="1">Uncharacterized conserved protein YfdQ, DUF2303 family</fullName>
    </submittedName>
</protein>
<gene>
    <name evidence="1" type="ORF">SAMN05192556_102441</name>
</gene>
<accession>A0A1M6RXP9</accession>
<sequence length="269" mass="29713">MEAQALEKLIALAHAGQIGNPGTDAPTMLVPAGYSLESLERYQENPSRFRGTYSTSSIEDYAAYVNDEATARVFVDTDDMEATAFFDLGEAGAPGHGEHRARLQLQRTAPYTACLQAHERAFGQKELAHWIEDWHAHITGESTSGEELTVKELATMVRRIEVKATSERTHEEGDWNTQSSGLDALDARAGEDTPAFIRFACLPYEGLRLRTFDLRVSILTEEGKPPRLKLRITGLEGIQEEIAKEFKAVLGDHLGDHATLLLGSFAKKN</sequence>
<keyword evidence="2" id="KW-1185">Reference proteome</keyword>